<evidence type="ECO:0000259" key="2">
    <source>
        <dbReference type="Pfam" id="PF10444"/>
    </source>
</evidence>
<dbReference type="EMBL" id="MU007012">
    <property type="protein sequence ID" value="KAF2435844.1"/>
    <property type="molecule type" value="Genomic_DNA"/>
</dbReference>
<feature type="region of interest" description="Disordered" evidence="1">
    <location>
        <begin position="1"/>
        <end position="44"/>
    </location>
</feature>
<feature type="region of interest" description="Disordered" evidence="1">
    <location>
        <begin position="128"/>
        <end position="232"/>
    </location>
</feature>
<comment type="caution">
    <text evidence="3">The sequence shown here is derived from an EMBL/GenBank/DDBJ whole genome shotgun (WGS) entry which is preliminary data.</text>
</comment>
<feature type="compositionally biased region" description="Polar residues" evidence="1">
    <location>
        <begin position="15"/>
        <end position="28"/>
    </location>
</feature>
<dbReference type="InterPro" id="IPR018851">
    <property type="entry name" value="Borealin_N"/>
</dbReference>
<dbReference type="Proteomes" id="UP000800235">
    <property type="component" value="Unassembled WGS sequence"/>
</dbReference>
<reference evidence="3" key="1">
    <citation type="journal article" date="2020" name="Stud. Mycol.">
        <title>101 Dothideomycetes genomes: a test case for predicting lifestyles and emergence of pathogens.</title>
        <authorList>
            <person name="Haridas S."/>
            <person name="Albert R."/>
            <person name="Binder M."/>
            <person name="Bloem J."/>
            <person name="Labutti K."/>
            <person name="Salamov A."/>
            <person name="Andreopoulos B."/>
            <person name="Baker S."/>
            <person name="Barry K."/>
            <person name="Bills G."/>
            <person name="Bluhm B."/>
            <person name="Cannon C."/>
            <person name="Castanera R."/>
            <person name="Culley D."/>
            <person name="Daum C."/>
            <person name="Ezra D."/>
            <person name="Gonzalez J."/>
            <person name="Henrissat B."/>
            <person name="Kuo A."/>
            <person name="Liang C."/>
            <person name="Lipzen A."/>
            <person name="Lutzoni F."/>
            <person name="Magnuson J."/>
            <person name="Mondo S."/>
            <person name="Nolan M."/>
            <person name="Ohm R."/>
            <person name="Pangilinan J."/>
            <person name="Park H.-J."/>
            <person name="Ramirez L."/>
            <person name="Alfaro M."/>
            <person name="Sun H."/>
            <person name="Tritt A."/>
            <person name="Yoshinaga Y."/>
            <person name="Zwiers L.-H."/>
            <person name="Turgeon B."/>
            <person name="Goodwin S."/>
            <person name="Spatafora J."/>
            <person name="Crous P."/>
            <person name="Grigoriev I."/>
        </authorList>
    </citation>
    <scope>NUCLEOTIDE SEQUENCE</scope>
    <source>
        <strain evidence="3">CBS 130266</strain>
    </source>
</reference>
<evidence type="ECO:0000256" key="1">
    <source>
        <dbReference type="SAM" id="MobiDB-lite"/>
    </source>
</evidence>
<organism evidence="3 4">
    <name type="scientific">Tothia fuscella</name>
    <dbReference type="NCBI Taxonomy" id="1048955"/>
    <lineage>
        <taxon>Eukaryota</taxon>
        <taxon>Fungi</taxon>
        <taxon>Dikarya</taxon>
        <taxon>Ascomycota</taxon>
        <taxon>Pezizomycotina</taxon>
        <taxon>Dothideomycetes</taxon>
        <taxon>Pleosporomycetidae</taxon>
        <taxon>Venturiales</taxon>
        <taxon>Cylindrosympodiaceae</taxon>
        <taxon>Tothia</taxon>
    </lineage>
</organism>
<feature type="compositionally biased region" description="Low complexity" evidence="1">
    <location>
        <begin position="269"/>
        <end position="281"/>
    </location>
</feature>
<dbReference type="OrthoDB" id="2392550at2759"/>
<accession>A0A9P4U2J7</accession>
<feature type="compositionally biased region" description="Low complexity" evidence="1">
    <location>
        <begin position="306"/>
        <end position="321"/>
    </location>
</feature>
<proteinExistence type="predicted"/>
<evidence type="ECO:0000313" key="4">
    <source>
        <dbReference type="Proteomes" id="UP000800235"/>
    </source>
</evidence>
<name>A0A9P4U2J7_9PEZI</name>
<feature type="compositionally biased region" description="Basic and acidic residues" evidence="1">
    <location>
        <begin position="163"/>
        <end position="176"/>
    </location>
</feature>
<sequence length="372" mass="39389">MPPQRTKKNRASGASIASQAENTKSGAIQSPEARTPDRNPTQQGPIITLAQKQALIDNLQLEISERARKLRAQYALHAQGLRSRLEMRINRIPQSLRSTNIEELINKYSEQLEAPKSKPVAALKPALAKSALRARSPPVVVQSSSPARTRGVKRSSNEMMAGSDKENAQVDLDMPKKRTKVTATSSTATLAPPTRAGRAASRRVDPCKVLSPKSHNSRQLPQSPFKVPASPGKSYLARPVSPIKPGTVQAATASLASMVGPIETRKVPARPTRQATTAPTAGSVRGKRGAAATGPPVPPKNGRGRTISNSSDNSNTSTGTTVVTKKAPAAKRGIMSKMTGMASSTAKRTAAKKENAVPFSASAGGRSLRSRK</sequence>
<feature type="region of interest" description="Disordered" evidence="1">
    <location>
        <begin position="267"/>
        <end position="372"/>
    </location>
</feature>
<feature type="compositionally biased region" description="Low complexity" evidence="1">
    <location>
        <begin position="360"/>
        <end position="372"/>
    </location>
</feature>
<keyword evidence="4" id="KW-1185">Reference proteome</keyword>
<feature type="compositionally biased region" description="Low complexity" evidence="1">
    <location>
        <begin position="181"/>
        <end position="196"/>
    </location>
</feature>
<evidence type="ECO:0000313" key="3">
    <source>
        <dbReference type="EMBL" id="KAF2435844.1"/>
    </source>
</evidence>
<feature type="compositionally biased region" description="Low complexity" evidence="1">
    <location>
        <begin position="128"/>
        <end position="146"/>
    </location>
</feature>
<gene>
    <name evidence="3" type="ORF">EJ08DRAFT_645525</name>
</gene>
<feature type="compositionally biased region" description="Basic residues" evidence="1">
    <location>
        <begin position="1"/>
        <end position="10"/>
    </location>
</feature>
<dbReference type="Pfam" id="PF10444">
    <property type="entry name" value="Nbl1_Borealin_N"/>
    <property type="match status" value="1"/>
</dbReference>
<feature type="domain" description="Borealin N-terminal" evidence="2">
    <location>
        <begin position="51"/>
        <end position="107"/>
    </location>
</feature>
<protein>
    <recommendedName>
        <fullName evidence="2">Borealin N-terminal domain-containing protein</fullName>
    </recommendedName>
</protein>
<feature type="compositionally biased region" description="Polar residues" evidence="1">
    <location>
        <begin position="213"/>
        <end position="222"/>
    </location>
</feature>
<dbReference type="AlphaFoldDB" id="A0A9P4U2J7"/>